<keyword evidence="2" id="KW-1185">Reference proteome</keyword>
<gene>
    <name evidence="1" type="ORF">ACH407_25115</name>
</gene>
<organism evidence="1 2">
    <name type="scientific">Streptomyces litmocidini</name>
    <dbReference type="NCBI Taxonomy" id="67318"/>
    <lineage>
        <taxon>Bacteria</taxon>
        <taxon>Bacillati</taxon>
        <taxon>Actinomycetota</taxon>
        <taxon>Actinomycetes</taxon>
        <taxon>Kitasatosporales</taxon>
        <taxon>Streptomycetaceae</taxon>
        <taxon>Streptomyces</taxon>
    </lineage>
</organism>
<accession>A0ABW7UB37</accession>
<proteinExistence type="predicted"/>
<sequence length="156" mass="17035">MDDALLVLAQAGAGAVVAAMATDAWNSARTRAAHLFRRGDRVPTDEVEPLEGELLERDHQLIVAMEDRDRDEARARLQPGWELRLRLLLESRPEAAEEIRRLVDEIESSLGSAERRSVQINTARDHGQVFAAQGGTVIVHQASPGNSPPGRGNTEG</sequence>
<dbReference type="Proteomes" id="UP001611339">
    <property type="component" value="Unassembled WGS sequence"/>
</dbReference>
<dbReference type="RefSeq" id="WP_398711077.1">
    <property type="nucleotide sequence ID" value="NZ_JBIRUI010000012.1"/>
</dbReference>
<evidence type="ECO:0000313" key="2">
    <source>
        <dbReference type="Proteomes" id="UP001611339"/>
    </source>
</evidence>
<dbReference type="EMBL" id="JBIRUI010000012">
    <property type="protein sequence ID" value="MFI1716840.1"/>
    <property type="molecule type" value="Genomic_DNA"/>
</dbReference>
<reference evidence="1 2" key="1">
    <citation type="submission" date="2024-10" db="EMBL/GenBank/DDBJ databases">
        <title>The Natural Products Discovery Center: Release of the First 8490 Sequenced Strains for Exploring Actinobacteria Biosynthetic Diversity.</title>
        <authorList>
            <person name="Kalkreuter E."/>
            <person name="Kautsar S.A."/>
            <person name="Yang D."/>
            <person name="Bader C.D."/>
            <person name="Teijaro C.N."/>
            <person name="Fluegel L."/>
            <person name="Davis C.M."/>
            <person name="Simpson J.R."/>
            <person name="Lauterbach L."/>
            <person name="Steele A.D."/>
            <person name="Gui C."/>
            <person name="Meng S."/>
            <person name="Li G."/>
            <person name="Viehrig K."/>
            <person name="Ye F."/>
            <person name="Su P."/>
            <person name="Kiefer A.F."/>
            <person name="Nichols A."/>
            <person name="Cepeda A.J."/>
            <person name="Yan W."/>
            <person name="Fan B."/>
            <person name="Jiang Y."/>
            <person name="Adhikari A."/>
            <person name="Zheng C.-J."/>
            <person name="Schuster L."/>
            <person name="Cowan T.M."/>
            <person name="Smanski M.J."/>
            <person name="Chevrette M.G."/>
            <person name="De Carvalho L.P.S."/>
            <person name="Shen B."/>
        </authorList>
    </citation>
    <scope>NUCLEOTIDE SEQUENCE [LARGE SCALE GENOMIC DNA]</scope>
    <source>
        <strain evidence="1 2">NPDC020602</strain>
    </source>
</reference>
<comment type="caution">
    <text evidence="1">The sequence shown here is derived from an EMBL/GenBank/DDBJ whole genome shotgun (WGS) entry which is preliminary data.</text>
</comment>
<protein>
    <submittedName>
        <fullName evidence="1">Uncharacterized protein</fullName>
    </submittedName>
</protein>
<name>A0ABW7UB37_9ACTN</name>
<evidence type="ECO:0000313" key="1">
    <source>
        <dbReference type="EMBL" id="MFI1716840.1"/>
    </source>
</evidence>